<feature type="domain" description="Integrin beta subunit tail" evidence="30">
    <location>
        <begin position="671"/>
        <end position="752"/>
    </location>
</feature>
<dbReference type="Proteomes" id="UP001347796">
    <property type="component" value="Unassembled WGS sequence"/>
</dbReference>
<feature type="transmembrane region" description="Helical" evidence="26">
    <location>
        <begin position="753"/>
        <end position="775"/>
    </location>
</feature>
<feature type="disulfide bond" evidence="24">
    <location>
        <begin position="565"/>
        <end position="581"/>
    </location>
</feature>
<feature type="disulfide bond" evidence="24">
    <location>
        <begin position="42"/>
        <end position="77"/>
    </location>
</feature>
<dbReference type="PRINTS" id="PR01186">
    <property type="entry name" value="INTEGRINB"/>
</dbReference>
<proteinExistence type="inferred from homology"/>
<dbReference type="InterPro" id="IPR013111">
    <property type="entry name" value="EGF_extracell"/>
</dbReference>
<feature type="disulfide bond" evidence="24">
    <location>
        <begin position="518"/>
        <end position="527"/>
    </location>
</feature>
<feature type="disulfide bond" evidence="24">
    <location>
        <begin position="52"/>
        <end position="65"/>
    </location>
</feature>
<dbReference type="Pfam" id="PF07974">
    <property type="entry name" value="EGF_2"/>
    <property type="match status" value="1"/>
</dbReference>
<feature type="disulfide bond" evidence="24">
    <location>
        <begin position="697"/>
        <end position="723"/>
    </location>
</feature>
<feature type="disulfide bond" evidence="24">
    <location>
        <begin position="202"/>
        <end position="210"/>
    </location>
</feature>
<evidence type="ECO:0000256" key="2">
    <source>
        <dbReference type="ARBA" id="ARBA00007449"/>
    </source>
</evidence>
<evidence type="ECO:0000256" key="21">
    <source>
        <dbReference type="ARBA" id="ARBA00023283"/>
    </source>
</evidence>
<dbReference type="SUPFAM" id="SSF69179">
    <property type="entry name" value="Integrin domains"/>
    <property type="match status" value="1"/>
</dbReference>
<feature type="disulfide bond" evidence="24">
    <location>
        <begin position="504"/>
        <end position="516"/>
    </location>
</feature>
<feature type="chain" id="PRO_5042982924" description="Integrin beta" evidence="27">
    <location>
        <begin position="21"/>
        <end position="822"/>
    </location>
</feature>
<dbReference type="GO" id="GO:0008284">
    <property type="term" value="P:positive regulation of cell population proliferation"/>
    <property type="evidence" value="ECO:0007669"/>
    <property type="project" value="UniProtKB-ARBA"/>
</dbReference>
<keyword evidence="9" id="KW-0677">Repeat</keyword>
<keyword evidence="5" id="KW-0597">Phosphoprotein</keyword>
<evidence type="ECO:0000256" key="16">
    <source>
        <dbReference type="ARBA" id="ARBA00023037"/>
    </source>
</evidence>
<dbReference type="EMBL" id="JAZGQO010000021">
    <property type="protein sequence ID" value="KAK6166388.1"/>
    <property type="molecule type" value="Genomic_DNA"/>
</dbReference>
<feature type="disulfide bond" evidence="24">
    <location>
        <begin position="457"/>
        <end position="715"/>
    </location>
</feature>
<keyword evidence="14 26" id="KW-1133">Transmembrane helix</keyword>
<evidence type="ECO:0000313" key="31">
    <source>
        <dbReference type="EMBL" id="KAK6166388.1"/>
    </source>
</evidence>
<keyword evidence="11" id="KW-0460">Magnesium</keyword>
<evidence type="ECO:0000313" key="32">
    <source>
        <dbReference type="Proteomes" id="UP001347796"/>
    </source>
</evidence>
<dbReference type="Pfam" id="PF08725">
    <property type="entry name" value="Integrin_b_cyt"/>
    <property type="match status" value="1"/>
</dbReference>
<keyword evidence="19" id="KW-0325">Glycoprotein</keyword>
<dbReference type="GO" id="GO:0030335">
    <property type="term" value="P:positive regulation of cell migration"/>
    <property type="evidence" value="ECO:0007669"/>
    <property type="project" value="UniProtKB-ARBA"/>
</dbReference>
<feature type="disulfide bond" evidence="24">
    <location>
        <begin position="645"/>
        <end position="693"/>
    </location>
</feature>
<dbReference type="InterPro" id="IPR057243">
    <property type="entry name" value="Integrin_I-EGF_CS"/>
</dbReference>
<evidence type="ECO:0000256" key="14">
    <source>
        <dbReference type="ARBA" id="ARBA00022989"/>
    </source>
</evidence>
<evidence type="ECO:0000256" key="20">
    <source>
        <dbReference type="ARBA" id="ARBA00023257"/>
    </source>
</evidence>
<accession>A0AAN8G251</accession>
<dbReference type="GO" id="GO:0007160">
    <property type="term" value="P:cell-matrix adhesion"/>
    <property type="evidence" value="ECO:0007669"/>
    <property type="project" value="TreeGrafter"/>
</dbReference>
<keyword evidence="13" id="KW-0581">Phagocytosis</keyword>
<keyword evidence="18 24" id="KW-1015">Disulfide bond</keyword>
<evidence type="ECO:0000259" key="28">
    <source>
        <dbReference type="SMART" id="SM00187"/>
    </source>
</evidence>
<dbReference type="InterPro" id="IPR036465">
    <property type="entry name" value="vWFA_dom_sf"/>
</dbReference>
<protein>
    <recommendedName>
        <fullName evidence="25">Integrin beta</fullName>
    </recommendedName>
</protein>
<dbReference type="SMART" id="SM00187">
    <property type="entry name" value="INB"/>
    <property type="match status" value="1"/>
</dbReference>
<evidence type="ECO:0000256" key="17">
    <source>
        <dbReference type="ARBA" id="ARBA00023136"/>
    </source>
</evidence>
<evidence type="ECO:0000256" key="9">
    <source>
        <dbReference type="ARBA" id="ARBA00022737"/>
    </source>
</evidence>
<keyword evidence="21" id="KW-0873">Pyrrolidone carboxylic acid</keyword>
<keyword evidence="12 25" id="KW-0130">Cell adhesion</keyword>
<dbReference type="Gene3D" id="1.20.5.100">
    <property type="entry name" value="Cytochrome c1, transmembrane anchor, C-terminal"/>
    <property type="match status" value="1"/>
</dbReference>
<evidence type="ECO:0000256" key="4">
    <source>
        <dbReference type="ARBA" id="ARBA00022536"/>
    </source>
</evidence>
<evidence type="ECO:0000256" key="19">
    <source>
        <dbReference type="ARBA" id="ARBA00023180"/>
    </source>
</evidence>
<dbReference type="FunFam" id="2.10.25.10:FF:000075">
    <property type="entry name" value="Integrin beta"/>
    <property type="match status" value="1"/>
</dbReference>
<keyword evidence="4" id="KW-0245">EGF-like domain</keyword>
<evidence type="ECO:0000256" key="5">
    <source>
        <dbReference type="ARBA" id="ARBA00022553"/>
    </source>
</evidence>
<dbReference type="InterPro" id="IPR002369">
    <property type="entry name" value="Integrin_bsu_VWA"/>
</dbReference>
<evidence type="ECO:0000256" key="15">
    <source>
        <dbReference type="ARBA" id="ARBA00023018"/>
    </source>
</evidence>
<feature type="disulfide bond" evidence="24">
    <location>
        <begin position="529"/>
        <end position="543"/>
    </location>
</feature>
<feature type="disulfide bond" evidence="24">
    <location>
        <begin position="650"/>
        <end position="661"/>
    </location>
</feature>
<evidence type="ECO:0000256" key="12">
    <source>
        <dbReference type="ARBA" id="ARBA00022889"/>
    </source>
</evidence>
<evidence type="ECO:0000256" key="7">
    <source>
        <dbReference type="ARBA" id="ARBA00022723"/>
    </source>
</evidence>
<dbReference type="GO" id="GO:0016477">
    <property type="term" value="P:cell migration"/>
    <property type="evidence" value="ECO:0007669"/>
    <property type="project" value="TreeGrafter"/>
</dbReference>
<feature type="domain" description="Integrin beta subunit VWA" evidence="28">
    <location>
        <begin position="38"/>
        <end position="489"/>
    </location>
</feature>
<evidence type="ECO:0000256" key="25">
    <source>
        <dbReference type="RuleBase" id="RU000633"/>
    </source>
</evidence>
<feature type="domain" description="Integrin beta subunit cytoplasmic" evidence="29">
    <location>
        <begin position="776"/>
        <end position="822"/>
    </location>
</feature>
<dbReference type="InterPro" id="IPR014836">
    <property type="entry name" value="Integrin_bsu_cyt_dom"/>
</dbReference>
<dbReference type="PANTHER" id="PTHR10082:SF60">
    <property type="entry name" value="INTEGRIN BETA-PS"/>
    <property type="match status" value="1"/>
</dbReference>
<keyword evidence="8 27" id="KW-0732">Signal</keyword>
<dbReference type="SUPFAM" id="SSF69687">
    <property type="entry name" value="Integrin beta tail domain"/>
    <property type="match status" value="1"/>
</dbReference>
<comment type="subcellular location">
    <subcellularLocation>
        <location evidence="25">Cell membrane</location>
        <topology evidence="25">Single-pass type I membrane protein</topology>
    </subcellularLocation>
    <subcellularLocation>
        <location evidence="1">Cell projection</location>
        <location evidence="1">Lamellipodium membrane</location>
    </subcellularLocation>
    <subcellularLocation>
        <location evidence="23">Membrane raft</location>
        <topology evidence="23">Single-pass type I membrane protein</topology>
    </subcellularLocation>
    <subcellularLocation>
        <location evidence="22">Postsynaptic cell membrane</location>
        <topology evidence="22">Single-pass type I membrane protein</topology>
    </subcellularLocation>
</comment>
<evidence type="ECO:0000256" key="3">
    <source>
        <dbReference type="ARBA" id="ARBA00022475"/>
    </source>
</evidence>
<dbReference type="PIRSF" id="PIRSF002512">
    <property type="entry name" value="Integrin_B"/>
    <property type="match status" value="1"/>
</dbReference>
<feature type="disulfide bond" evidence="24">
    <location>
        <begin position="583"/>
        <end position="588"/>
    </location>
</feature>
<dbReference type="InterPro" id="IPR032695">
    <property type="entry name" value="Integrin_dom_sf"/>
</dbReference>
<dbReference type="GO" id="GO:0007229">
    <property type="term" value="P:integrin-mediated signaling pathway"/>
    <property type="evidence" value="ECO:0007669"/>
    <property type="project" value="UniProtKB-KW"/>
</dbReference>
<feature type="disulfide bond" evidence="24">
    <location>
        <begin position="643"/>
        <end position="648"/>
    </location>
</feature>
<dbReference type="PROSITE" id="PS52047">
    <property type="entry name" value="I_EGF_2"/>
    <property type="match status" value="2"/>
</dbReference>
<dbReference type="GO" id="GO:0031258">
    <property type="term" value="C:lamellipodium membrane"/>
    <property type="evidence" value="ECO:0007669"/>
    <property type="project" value="UniProtKB-SubCell"/>
</dbReference>
<evidence type="ECO:0000256" key="27">
    <source>
        <dbReference type="SAM" id="SignalP"/>
    </source>
</evidence>
<dbReference type="AlphaFoldDB" id="A0AAN8G251"/>
<organism evidence="31 32">
    <name type="scientific">Patella caerulea</name>
    <name type="common">Rayed Mediterranean limpet</name>
    <dbReference type="NCBI Taxonomy" id="87958"/>
    <lineage>
        <taxon>Eukaryota</taxon>
        <taxon>Metazoa</taxon>
        <taxon>Spiralia</taxon>
        <taxon>Lophotrochozoa</taxon>
        <taxon>Mollusca</taxon>
        <taxon>Gastropoda</taxon>
        <taxon>Patellogastropoda</taxon>
        <taxon>Patelloidea</taxon>
        <taxon>Patellidae</taxon>
        <taxon>Patella</taxon>
    </lineage>
</organism>
<keyword evidence="7" id="KW-0479">Metal-binding</keyword>
<evidence type="ECO:0000256" key="6">
    <source>
        <dbReference type="ARBA" id="ARBA00022692"/>
    </source>
</evidence>
<keyword evidence="6 25" id="KW-0812">Transmembrane</keyword>
<feature type="signal peptide" evidence="27">
    <location>
        <begin position="1"/>
        <end position="20"/>
    </location>
</feature>
<dbReference type="GO" id="GO:0033627">
    <property type="term" value="P:cell adhesion mediated by integrin"/>
    <property type="evidence" value="ECO:0007669"/>
    <property type="project" value="TreeGrafter"/>
</dbReference>
<dbReference type="FunFam" id="1.20.5.100:FF:000002">
    <property type="entry name" value="Integrin beta"/>
    <property type="match status" value="1"/>
</dbReference>
<dbReference type="Pfam" id="PF07965">
    <property type="entry name" value="Integrin_B_tail"/>
    <property type="match status" value="1"/>
</dbReference>
<feature type="disulfide bond" evidence="24">
    <location>
        <begin position="487"/>
        <end position="491"/>
    </location>
</feature>
<keyword evidence="16 25" id="KW-0401">Integrin</keyword>
<dbReference type="SMART" id="SM01241">
    <property type="entry name" value="Integrin_b_cyt"/>
    <property type="match status" value="1"/>
</dbReference>
<evidence type="ECO:0000259" key="30">
    <source>
        <dbReference type="SMART" id="SM01242"/>
    </source>
</evidence>
<evidence type="ECO:0000256" key="18">
    <source>
        <dbReference type="ARBA" id="ARBA00023157"/>
    </source>
</evidence>
<evidence type="ECO:0000259" key="29">
    <source>
        <dbReference type="SMART" id="SM01241"/>
    </source>
</evidence>
<keyword evidence="32" id="KW-1185">Reference proteome</keyword>
<dbReference type="Pfam" id="PF23105">
    <property type="entry name" value="EGF_integrin"/>
    <property type="match status" value="1"/>
</dbReference>
<dbReference type="SUPFAM" id="SSF57196">
    <property type="entry name" value="EGF/Laminin"/>
    <property type="match status" value="2"/>
</dbReference>
<feature type="disulfide bond" evidence="24">
    <location>
        <begin position="611"/>
        <end position="620"/>
    </location>
</feature>
<dbReference type="GO" id="GO:0045121">
    <property type="term" value="C:membrane raft"/>
    <property type="evidence" value="ECO:0007669"/>
    <property type="project" value="UniProtKB-SubCell"/>
</dbReference>
<dbReference type="InterPro" id="IPR015812">
    <property type="entry name" value="Integrin_bsu"/>
</dbReference>
<dbReference type="SUPFAM" id="SSF53300">
    <property type="entry name" value="vWA-like"/>
    <property type="match status" value="2"/>
</dbReference>
<dbReference type="Gene3D" id="2.10.25.10">
    <property type="entry name" value="Laminin"/>
    <property type="match status" value="4"/>
</dbReference>
<comment type="similarity">
    <text evidence="2 25">Belongs to the integrin beta chain family.</text>
</comment>
<sequence>MNIKWCISILAILLVTSVTAQNNRRGSNPCLSEKSQRSCGACIATASECAWCKSESFFKEHRLRCDKYENLAKLGVCQTEDIVYPDDKLILTKNVNVQDGDRPEEAVQIAPQEVQLKIRPNKPIKFKMQFRQAENYPVDLYYLMDLSNSMEDDKAKLAELGNLIAESMSRITKNFRLGFGSFVDKVVMPYVSTVPRKLRIPCYTRAGTPCEAPYGFKNQLSLDLDTSKFAVQVMAANVSGNLDAPEGGFDAIMQAVVCENDIGWRSISRRMLVFSTDAGFHYAGDGKSQIGWRPQSRRMLVFSTDAGFHYAGDGKLGGIVTPNDGICHMNNNIYTESSNLDYPSVSQIASKIIEKNVNVIFAVTKDQKPVYDKLSDMIEGSIAGELENDSSNIVTLIRNNYEKITSKLVMNTENAENITVKFFSRCLGTDMLETNACEGLGIGQNITFDVEVTVSECPADRSQWRRAFDIYPVGLAEKLRISLDMICECECETAGKEERNSPKCFGGNGTYECGVCTCNPGRYGKECECDASKVSDEESDKKCIKPNSTMPCSGRGECVCGVCDCYPRTANSAQKFSGTYCECDDYSCDYFDGLICGGPERGTCDCGNCVCQPSFDGPACECDNRNVSCLASDGTICNGHGECVCGTCQCDKQSQYRGKTCEECPTCTRRCNENKECVQCVAFQSGPKTEEECKRDCRNIKVQAEVSKSDGVQICQFKDDDDCLFTFTYGFDQNDELQIKAQRTKLCPESVNVLAIVGGVVGGIVAVGLALLLIWKLLTIIHDRREFAKFENERQNAKWDTGENPIYKQATSTFKNPTYGGN</sequence>
<feature type="disulfide bond" evidence="24">
    <location>
        <begin position="258"/>
        <end position="327"/>
    </location>
</feature>
<reference evidence="31 32" key="1">
    <citation type="submission" date="2024-01" db="EMBL/GenBank/DDBJ databases">
        <title>The genome of the rayed Mediterranean limpet Patella caerulea (Linnaeus, 1758).</title>
        <authorList>
            <person name="Anh-Thu Weber A."/>
            <person name="Halstead-Nussloch G."/>
        </authorList>
    </citation>
    <scope>NUCLEOTIDE SEQUENCE [LARGE SCALE GENOMIC DNA]</scope>
    <source>
        <strain evidence="31">AATW-2023a</strain>
        <tissue evidence="31">Whole specimen</tissue>
    </source>
</reference>
<keyword evidence="3" id="KW-1003">Cell membrane</keyword>
<evidence type="ECO:0000256" key="24">
    <source>
        <dbReference type="PIRSR" id="PIRSR002512-1"/>
    </source>
</evidence>
<evidence type="ECO:0000256" key="23">
    <source>
        <dbReference type="ARBA" id="ARBA00035630"/>
    </source>
</evidence>
<dbReference type="InterPro" id="IPR057073">
    <property type="entry name" value="EGF_integrin_2"/>
</dbReference>
<dbReference type="InterPro" id="IPR036349">
    <property type="entry name" value="Integrin_bsu_tail_dom_sf"/>
</dbReference>
<dbReference type="Gene3D" id="4.10.1240.30">
    <property type="match status" value="1"/>
</dbReference>
<feature type="disulfide bond" evidence="24">
    <location>
        <begin position="426"/>
        <end position="437"/>
    </location>
</feature>
<dbReference type="PROSITE" id="PS00243">
    <property type="entry name" value="I_EGF_1"/>
    <property type="match status" value="1"/>
</dbReference>
<evidence type="ECO:0000256" key="26">
    <source>
        <dbReference type="SAM" id="Phobius"/>
    </source>
</evidence>
<name>A0AAN8G251_PATCE</name>
<evidence type="ECO:0000256" key="22">
    <source>
        <dbReference type="ARBA" id="ARBA00035006"/>
    </source>
</evidence>
<dbReference type="InterPro" id="IPR012896">
    <property type="entry name" value="Integrin_bsu_tail"/>
</dbReference>
<dbReference type="SMART" id="SM01242">
    <property type="entry name" value="Integrin_B_tail"/>
    <property type="match status" value="1"/>
</dbReference>
<dbReference type="InterPro" id="IPR040622">
    <property type="entry name" value="EGF_integrin_1"/>
</dbReference>
<dbReference type="PANTHER" id="PTHR10082">
    <property type="entry name" value="INTEGRIN BETA SUBUNIT"/>
    <property type="match status" value="1"/>
</dbReference>
<dbReference type="GO" id="GO:0006909">
    <property type="term" value="P:phagocytosis"/>
    <property type="evidence" value="ECO:0007669"/>
    <property type="project" value="UniProtKB-KW"/>
</dbReference>
<evidence type="ECO:0000256" key="8">
    <source>
        <dbReference type="ARBA" id="ARBA00022729"/>
    </source>
</evidence>
<feature type="disulfide bond" evidence="24">
    <location>
        <begin position="39"/>
        <end position="49"/>
    </location>
</feature>
<evidence type="ECO:0000256" key="13">
    <source>
        <dbReference type="ARBA" id="ARBA00022907"/>
    </source>
</evidence>
<dbReference type="GO" id="GO:0009986">
    <property type="term" value="C:cell surface"/>
    <property type="evidence" value="ECO:0007669"/>
    <property type="project" value="TreeGrafter"/>
</dbReference>
<dbReference type="GO" id="GO:0005925">
    <property type="term" value="C:focal adhesion"/>
    <property type="evidence" value="ECO:0007669"/>
    <property type="project" value="TreeGrafter"/>
</dbReference>
<evidence type="ECO:0000256" key="11">
    <source>
        <dbReference type="ARBA" id="ARBA00022842"/>
    </source>
</evidence>
<keyword evidence="10" id="KW-0106">Calcium</keyword>
<feature type="disulfide bond" evidence="24">
    <location>
        <begin position="513"/>
        <end position="552"/>
    </location>
</feature>
<dbReference type="Pfam" id="PF18372">
    <property type="entry name" value="I-EGF_1"/>
    <property type="match status" value="1"/>
</dbReference>
<dbReference type="GO" id="GO:0098609">
    <property type="term" value="P:cell-cell adhesion"/>
    <property type="evidence" value="ECO:0007669"/>
    <property type="project" value="TreeGrafter"/>
</dbReference>
<feature type="disulfide bond" evidence="24">
    <location>
        <begin position="560"/>
        <end position="596"/>
    </location>
</feature>
<keyword evidence="15" id="KW-0770">Synapse</keyword>
<dbReference type="Gene3D" id="3.40.50.410">
    <property type="entry name" value="von Willebrand factor, type A domain"/>
    <property type="match status" value="2"/>
</dbReference>
<dbReference type="InterPro" id="IPR015439">
    <property type="entry name" value="Integrin_b-2_sf"/>
</dbReference>
<evidence type="ECO:0000256" key="1">
    <source>
        <dbReference type="ARBA" id="ARBA00004121"/>
    </source>
</evidence>
<dbReference type="Gene3D" id="2.60.40.1510">
    <property type="entry name" value="ntegrin, alpha v. Chain A, domain 3"/>
    <property type="match status" value="1"/>
</dbReference>
<keyword evidence="20" id="KW-0628">Postsynaptic cell membrane</keyword>
<dbReference type="FunFam" id="2.10.25.10:FF:000036">
    <property type="entry name" value="Integrin beta"/>
    <property type="match status" value="1"/>
</dbReference>
<feature type="disulfide bond" evidence="24">
    <location>
        <begin position="558"/>
        <end position="563"/>
    </location>
</feature>
<dbReference type="GO" id="GO:0005178">
    <property type="term" value="F:integrin binding"/>
    <property type="evidence" value="ECO:0007669"/>
    <property type="project" value="TreeGrafter"/>
</dbReference>
<dbReference type="Pfam" id="PF00362">
    <property type="entry name" value="Integrin_beta"/>
    <property type="match status" value="2"/>
</dbReference>
<feature type="disulfide bond" evidence="24">
    <location>
        <begin position="671"/>
        <end position="680"/>
    </location>
</feature>
<feature type="disulfide bond" evidence="24">
    <location>
        <begin position="677"/>
        <end position="747"/>
    </location>
</feature>
<comment type="caution">
    <text evidence="31">The sequence shown here is derived from an EMBL/GenBank/DDBJ whole genome shotgun (WGS) entry which is preliminary data.</text>
</comment>
<dbReference type="Gene3D" id="6.20.50.10">
    <property type="match status" value="1"/>
</dbReference>
<dbReference type="SUPFAM" id="SSF103575">
    <property type="entry name" value="Plexin repeat"/>
    <property type="match status" value="1"/>
</dbReference>
<feature type="disulfide bond" evidence="24">
    <location>
        <begin position="606"/>
        <end position="637"/>
    </location>
</feature>
<dbReference type="GO" id="GO:0045211">
    <property type="term" value="C:postsynaptic membrane"/>
    <property type="evidence" value="ECO:0007669"/>
    <property type="project" value="UniProtKB-SubCell"/>
</dbReference>
<dbReference type="GO" id="GO:0008305">
    <property type="term" value="C:integrin complex"/>
    <property type="evidence" value="ECO:0007669"/>
    <property type="project" value="TreeGrafter"/>
</dbReference>
<keyword evidence="17 26" id="KW-0472">Membrane</keyword>
<gene>
    <name evidence="31" type="ORF">SNE40_023094</name>
</gene>
<feature type="disulfide bond" evidence="24">
    <location>
        <begin position="604"/>
        <end position="609"/>
    </location>
</feature>
<evidence type="ECO:0000256" key="10">
    <source>
        <dbReference type="ARBA" id="ARBA00022837"/>
    </source>
</evidence>
<dbReference type="Gene3D" id="3.30.1680.10">
    <property type="entry name" value="ligand-binding face of the semaphorins, domain 2"/>
    <property type="match status" value="1"/>
</dbReference>
<dbReference type="GO" id="GO:0046872">
    <property type="term" value="F:metal ion binding"/>
    <property type="evidence" value="ECO:0007669"/>
    <property type="project" value="UniProtKB-KW"/>
</dbReference>